<evidence type="ECO:0000313" key="4">
    <source>
        <dbReference type="Proteomes" id="UP000649289"/>
    </source>
</evidence>
<dbReference type="PROSITE" id="PS51704">
    <property type="entry name" value="GP_PDE"/>
    <property type="match status" value="1"/>
</dbReference>
<dbReference type="EMBL" id="JACXYY010000007">
    <property type="protein sequence ID" value="MBD3916410.1"/>
    <property type="molecule type" value="Genomic_DNA"/>
</dbReference>
<gene>
    <name evidence="3" type="ORF">IEZ25_17470</name>
</gene>
<reference evidence="3 4" key="1">
    <citation type="submission" date="2020-09" db="EMBL/GenBank/DDBJ databases">
        <title>novel species in genus Nocardioides.</title>
        <authorList>
            <person name="Zhang G."/>
        </authorList>
    </citation>
    <scope>NUCLEOTIDE SEQUENCE [LARGE SCALE GENOMIC DNA]</scope>
    <source>
        <strain evidence="3 4">19197</strain>
    </source>
</reference>
<evidence type="ECO:0000313" key="3">
    <source>
        <dbReference type="EMBL" id="MBD3916410.1"/>
    </source>
</evidence>
<dbReference type="PANTHER" id="PTHR46211">
    <property type="entry name" value="GLYCEROPHOSPHORYL DIESTER PHOSPHODIESTERASE"/>
    <property type="match status" value="1"/>
</dbReference>
<evidence type="ECO:0000259" key="2">
    <source>
        <dbReference type="PROSITE" id="PS51704"/>
    </source>
</evidence>
<sequence>MRRTPRIRRAATRGSTASVSRPQVVAHRGASHENPEHTLAAYVKALDEGAEALECDVRLTADGHLVCVHDRDLRRTASTAGLVSTTSLAELDELDFASWKSPWSELDDEAPERDPDHGKVLTLRKLLETVADYDRHVELAIETKHPTRFGGLVERRLVETLGDFGWDRAGSPARVMSFSLNAVHRLRRLAPDLDVVMLVDKAHHWPVLRPLVDDDWIIGPGIQELRAHPGLGRHLVKAGREVHVWTVNTAEDLQICLDLGVTAVISDRPGYILELLGR</sequence>
<evidence type="ECO:0000256" key="1">
    <source>
        <dbReference type="SAM" id="MobiDB-lite"/>
    </source>
</evidence>
<dbReference type="Proteomes" id="UP000649289">
    <property type="component" value="Unassembled WGS sequence"/>
</dbReference>
<feature type="compositionally biased region" description="Basic residues" evidence="1">
    <location>
        <begin position="1"/>
        <end position="11"/>
    </location>
</feature>
<dbReference type="Pfam" id="PF03009">
    <property type="entry name" value="GDPD"/>
    <property type="match status" value="1"/>
</dbReference>
<protein>
    <submittedName>
        <fullName evidence="3">Glycerophosphodiester phosphodiesterase</fullName>
    </submittedName>
</protein>
<dbReference type="RefSeq" id="WP_191200727.1">
    <property type="nucleotide sequence ID" value="NZ_BAAAPA010000001.1"/>
</dbReference>
<dbReference type="InterPro" id="IPR017946">
    <property type="entry name" value="PLC-like_Pdiesterase_TIM-brl"/>
</dbReference>
<name>A0ABR8MNM9_9ACTN</name>
<comment type="caution">
    <text evidence="3">The sequence shown here is derived from an EMBL/GenBank/DDBJ whole genome shotgun (WGS) entry which is preliminary data.</text>
</comment>
<dbReference type="Gene3D" id="3.20.20.190">
    <property type="entry name" value="Phosphatidylinositol (PI) phosphodiesterase"/>
    <property type="match status" value="1"/>
</dbReference>
<dbReference type="InterPro" id="IPR030395">
    <property type="entry name" value="GP_PDE_dom"/>
</dbReference>
<proteinExistence type="predicted"/>
<organism evidence="3 4">
    <name type="scientific">Nocardioides hwasunensis</name>
    <dbReference type="NCBI Taxonomy" id="397258"/>
    <lineage>
        <taxon>Bacteria</taxon>
        <taxon>Bacillati</taxon>
        <taxon>Actinomycetota</taxon>
        <taxon>Actinomycetes</taxon>
        <taxon>Propionibacteriales</taxon>
        <taxon>Nocardioidaceae</taxon>
        <taxon>Nocardioides</taxon>
    </lineage>
</organism>
<dbReference type="PANTHER" id="PTHR46211:SF13">
    <property type="entry name" value="GLYCEROPHOSPHODIESTER PHOSPHODIESTERASE 1-RELATED"/>
    <property type="match status" value="1"/>
</dbReference>
<feature type="region of interest" description="Disordered" evidence="1">
    <location>
        <begin position="1"/>
        <end position="33"/>
    </location>
</feature>
<accession>A0ABR8MNM9</accession>
<dbReference type="SUPFAM" id="SSF51695">
    <property type="entry name" value="PLC-like phosphodiesterases"/>
    <property type="match status" value="1"/>
</dbReference>
<keyword evidence="4" id="KW-1185">Reference proteome</keyword>
<feature type="domain" description="GP-PDE" evidence="2">
    <location>
        <begin position="22"/>
        <end position="276"/>
    </location>
</feature>